<protein>
    <recommendedName>
        <fullName evidence="3">DNA primase/polymerase bifunctional N-terminal domain-containing protein</fullName>
    </recommendedName>
</protein>
<dbReference type="Proteomes" id="UP000646738">
    <property type="component" value="Unassembled WGS sequence"/>
</dbReference>
<accession>A0ABQ3RCY9</accession>
<sequence>MTGIPRGASALAYRRVSGDEVRDWLLASAPNAAEVRMSWDDFGVALLQCGAVFTAVRISGDLVHAAIGSADPRMVSAYLRELVGGPVVADQHGCMRYYALVPVSTVERHEWVDRAHVPYADCMTDGHVGIPRPGITEPGDCFTYWCVPIERPGSLCDPGTVSALIAHGKYRIKAGAGDGGEYRGC</sequence>
<comment type="caution">
    <text evidence="1">The sequence shown here is derived from an EMBL/GenBank/DDBJ whole genome shotgun (WGS) entry which is preliminary data.</text>
</comment>
<dbReference type="EMBL" id="BNEA01000015">
    <property type="protein sequence ID" value="GHI53704.1"/>
    <property type="molecule type" value="Genomic_DNA"/>
</dbReference>
<gene>
    <name evidence="1" type="ORF">Srubr_35500</name>
</gene>
<organism evidence="1 2">
    <name type="scientific">Streptomyces rubradiris</name>
    <name type="common">Streptomyces achromogenes subsp. rubradiris</name>
    <dbReference type="NCBI Taxonomy" id="285531"/>
    <lineage>
        <taxon>Bacteria</taxon>
        <taxon>Bacillati</taxon>
        <taxon>Actinomycetota</taxon>
        <taxon>Actinomycetes</taxon>
        <taxon>Kitasatosporales</taxon>
        <taxon>Streptomycetaceae</taxon>
        <taxon>Streptomyces</taxon>
    </lineage>
</organism>
<evidence type="ECO:0008006" key="3">
    <source>
        <dbReference type="Google" id="ProtNLM"/>
    </source>
</evidence>
<evidence type="ECO:0000313" key="1">
    <source>
        <dbReference type="EMBL" id="GHI53704.1"/>
    </source>
</evidence>
<proteinExistence type="predicted"/>
<reference evidence="2" key="1">
    <citation type="submission" date="2023-07" db="EMBL/GenBank/DDBJ databases">
        <title>Whole genome shotgun sequence of Streptomyces achromogenes subsp. rubradiris NBRC 14000.</title>
        <authorList>
            <person name="Komaki H."/>
            <person name="Tamura T."/>
        </authorList>
    </citation>
    <scope>NUCLEOTIDE SEQUENCE [LARGE SCALE GENOMIC DNA]</scope>
    <source>
        <strain evidence="2">NBRC 14000</strain>
    </source>
</reference>
<name>A0ABQ3RCY9_STRRR</name>
<keyword evidence="2" id="KW-1185">Reference proteome</keyword>
<evidence type="ECO:0000313" key="2">
    <source>
        <dbReference type="Proteomes" id="UP000646738"/>
    </source>
</evidence>